<dbReference type="Gene3D" id="1.10.20.140">
    <property type="match status" value="1"/>
</dbReference>
<dbReference type="Pfam" id="PF01715">
    <property type="entry name" value="IPPT"/>
    <property type="match status" value="1"/>
</dbReference>
<dbReference type="InterPro" id="IPR018022">
    <property type="entry name" value="IPT"/>
</dbReference>
<dbReference type="GO" id="GO:0005524">
    <property type="term" value="F:ATP binding"/>
    <property type="evidence" value="ECO:0007669"/>
    <property type="project" value="UniProtKB-UniRule"/>
</dbReference>
<dbReference type="HAMAP" id="MF_00185">
    <property type="entry name" value="IPP_trans"/>
    <property type="match status" value="1"/>
</dbReference>
<comment type="cofactor">
    <cofactor evidence="1 10">
        <name>Mg(2+)</name>
        <dbReference type="ChEBI" id="CHEBI:18420"/>
    </cofactor>
</comment>
<evidence type="ECO:0000256" key="12">
    <source>
        <dbReference type="RuleBase" id="RU003784"/>
    </source>
</evidence>
<comment type="caution">
    <text evidence="10">Lacks conserved residue(s) required for the propagation of feature annotation.</text>
</comment>
<evidence type="ECO:0000256" key="3">
    <source>
        <dbReference type="ARBA" id="ARBA00005842"/>
    </source>
</evidence>
<dbReference type="GO" id="GO:0006400">
    <property type="term" value="P:tRNA modification"/>
    <property type="evidence" value="ECO:0007669"/>
    <property type="project" value="TreeGrafter"/>
</dbReference>
<dbReference type="PANTHER" id="PTHR11088">
    <property type="entry name" value="TRNA DIMETHYLALLYLTRANSFERASE"/>
    <property type="match status" value="1"/>
</dbReference>
<feature type="binding site" evidence="10">
    <location>
        <begin position="19"/>
        <end position="24"/>
    </location>
    <ligand>
        <name>substrate</name>
    </ligand>
</feature>
<evidence type="ECO:0000256" key="8">
    <source>
        <dbReference type="ARBA" id="ARBA00022842"/>
    </source>
</evidence>
<dbReference type="InterPro" id="IPR027417">
    <property type="entry name" value="P-loop_NTPase"/>
</dbReference>
<evidence type="ECO:0000256" key="1">
    <source>
        <dbReference type="ARBA" id="ARBA00001946"/>
    </source>
</evidence>
<keyword evidence="7 10" id="KW-0067">ATP-binding</keyword>
<evidence type="ECO:0000256" key="5">
    <source>
        <dbReference type="ARBA" id="ARBA00022694"/>
    </source>
</evidence>
<keyword evidence="4 10" id="KW-0808">Transferase</keyword>
<dbReference type="PANTHER" id="PTHR11088:SF60">
    <property type="entry name" value="TRNA DIMETHYLALLYLTRANSFERASE"/>
    <property type="match status" value="1"/>
</dbReference>
<protein>
    <recommendedName>
        <fullName evidence="10">tRNA dimethylallyltransferase</fullName>
        <ecNumber evidence="10">2.5.1.75</ecNumber>
    </recommendedName>
    <alternativeName>
        <fullName evidence="10">Dimethylallyl diphosphate:tRNA dimethylallyltransferase</fullName>
        <shortName evidence="10">DMAPP:tRNA dimethylallyltransferase</shortName>
        <shortName evidence="10">DMATase</shortName>
    </alternativeName>
    <alternativeName>
        <fullName evidence="10">Isopentenyl-diphosphate:tRNA isopentenyltransferase</fullName>
        <shortName evidence="10">IPP transferase</shortName>
        <shortName evidence="10">IPPT</shortName>
        <shortName evidence="10">IPTase</shortName>
    </alternativeName>
</protein>
<evidence type="ECO:0000256" key="4">
    <source>
        <dbReference type="ARBA" id="ARBA00022679"/>
    </source>
</evidence>
<evidence type="ECO:0000256" key="11">
    <source>
        <dbReference type="RuleBase" id="RU003783"/>
    </source>
</evidence>
<feature type="site" description="Interaction with substrate tRNA" evidence="10">
    <location>
        <position position="130"/>
    </location>
</feature>
<evidence type="ECO:0000256" key="13">
    <source>
        <dbReference type="RuleBase" id="RU003785"/>
    </source>
</evidence>
<dbReference type="EC" id="2.5.1.75" evidence="10"/>
<dbReference type="GO" id="GO:0052381">
    <property type="term" value="F:tRNA dimethylallyltransferase activity"/>
    <property type="evidence" value="ECO:0007669"/>
    <property type="project" value="UniProtKB-UniRule"/>
</dbReference>
<evidence type="ECO:0000256" key="9">
    <source>
        <dbReference type="ARBA" id="ARBA00049563"/>
    </source>
</evidence>
<dbReference type="AlphaFoldDB" id="A0A1G1XPP3"/>
<dbReference type="Proteomes" id="UP000176260">
    <property type="component" value="Unassembled WGS sequence"/>
</dbReference>
<reference evidence="14 15" key="1">
    <citation type="journal article" date="2016" name="Nat. Commun.">
        <title>Thousands of microbial genomes shed light on interconnected biogeochemical processes in an aquifer system.</title>
        <authorList>
            <person name="Anantharaman K."/>
            <person name="Brown C.T."/>
            <person name="Hug L.A."/>
            <person name="Sharon I."/>
            <person name="Castelle C.J."/>
            <person name="Probst A.J."/>
            <person name="Thomas B.C."/>
            <person name="Singh A."/>
            <person name="Wilkins M.J."/>
            <person name="Karaoz U."/>
            <person name="Brodie E.L."/>
            <person name="Williams K.H."/>
            <person name="Hubbard S.S."/>
            <person name="Banfield J.F."/>
        </authorList>
    </citation>
    <scope>NUCLEOTIDE SEQUENCE [LARGE SCALE GENOMIC DNA]</scope>
</reference>
<evidence type="ECO:0000256" key="2">
    <source>
        <dbReference type="ARBA" id="ARBA00003213"/>
    </source>
</evidence>
<proteinExistence type="inferred from homology"/>
<comment type="subunit">
    <text evidence="10">Monomer.</text>
</comment>
<comment type="similarity">
    <text evidence="3 10 13">Belongs to the IPP transferase family.</text>
</comment>
<organism evidence="14 15">
    <name type="scientific">Candidatus Buchananbacteria bacterium RBG_13_39_9</name>
    <dbReference type="NCBI Taxonomy" id="1797531"/>
    <lineage>
        <taxon>Bacteria</taxon>
        <taxon>Candidatus Buchananiibacteriota</taxon>
    </lineage>
</organism>
<evidence type="ECO:0000313" key="15">
    <source>
        <dbReference type="Proteomes" id="UP000176260"/>
    </source>
</evidence>
<dbReference type="InterPro" id="IPR039657">
    <property type="entry name" value="Dimethylallyltransferase"/>
</dbReference>
<feature type="site" description="Interaction with substrate tRNA" evidence="10">
    <location>
        <position position="108"/>
    </location>
</feature>
<keyword evidence="8 10" id="KW-0460">Magnesium</keyword>
<feature type="region of interest" description="Interaction with substrate tRNA" evidence="10">
    <location>
        <begin position="42"/>
        <end position="45"/>
    </location>
</feature>
<comment type="caution">
    <text evidence="14">The sequence shown here is derived from an EMBL/GenBank/DDBJ whole genome shotgun (WGS) entry which is preliminary data.</text>
</comment>
<dbReference type="EMBL" id="MHIA01000019">
    <property type="protein sequence ID" value="OGY42063.1"/>
    <property type="molecule type" value="Genomic_DNA"/>
</dbReference>
<keyword evidence="6 10" id="KW-0547">Nucleotide-binding</keyword>
<dbReference type="NCBIfam" id="TIGR00174">
    <property type="entry name" value="miaA"/>
    <property type="match status" value="1"/>
</dbReference>
<evidence type="ECO:0000256" key="10">
    <source>
        <dbReference type="HAMAP-Rule" id="MF_00185"/>
    </source>
</evidence>
<sequence length="302" mass="34866">MSNINTKKLQKILVIVGPTASGKTSLSIKLAKKFNGEVISADSRQVYKGMDIGTGKVTKKEMQGIKHYLLDVVSPNTQFNAAKFVKLGDKAIKEITQKGKLPIICGGTGFWIDALLYGLPETVAPDWELRKKLEKLTAIQLLKKLRRVSPERAKNIDPNNKRRLIRALEIALKTKKPVPLTIRIIKYDALKIGVLRNRQDLKKRIHNRLLARMKQGMAREVANLHKNGVSWRRLDDFGLEYRFISRYLRGFISKEEMMTLLETAINQYAKRQNTWFKRDKEINWLNNEKNTVKLIKKRLFDK</sequence>
<comment type="function">
    <text evidence="2 10 12">Catalyzes the transfer of a dimethylallyl group onto the adenine at position 37 in tRNAs that read codons beginning with uridine, leading to the formation of N6-(dimethylallyl)adenosine (i(6)A).</text>
</comment>
<keyword evidence="5 10" id="KW-0819">tRNA processing</keyword>
<feature type="binding site" evidence="10">
    <location>
        <begin position="17"/>
        <end position="24"/>
    </location>
    <ligand>
        <name>ATP</name>
        <dbReference type="ChEBI" id="CHEBI:30616"/>
    </ligand>
</feature>
<evidence type="ECO:0000256" key="6">
    <source>
        <dbReference type="ARBA" id="ARBA00022741"/>
    </source>
</evidence>
<dbReference type="SUPFAM" id="SSF52540">
    <property type="entry name" value="P-loop containing nucleoside triphosphate hydrolases"/>
    <property type="match status" value="2"/>
</dbReference>
<name>A0A1G1XPP3_9BACT</name>
<comment type="catalytic activity">
    <reaction evidence="9 10 11">
        <text>adenosine(37) in tRNA + dimethylallyl diphosphate = N(6)-dimethylallyladenosine(37) in tRNA + diphosphate</text>
        <dbReference type="Rhea" id="RHEA:26482"/>
        <dbReference type="Rhea" id="RHEA-COMP:10162"/>
        <dbReference type="Rhea" id="RHEA-COMP:10375"/>
        <dbReference type="ChEBI" id="CHEBI:33019"/>
        <dbReference type="ChEBI" id="CHEBI:57623"/>
        <dbReference type="ChEBI" id="CHEBI:74411"/>
        <dbReference type="ChEBI" id="CHEBI:74415"/>
        <dbReference type="EC" id="2.5.1.75"/>
    </reaction>
</comment>
<dbReference type="Gene3D" id="3.40.50.300">
    <property type="entry name" value="P-loop containing nucleotide triphosphate hydrolases"/>
    <property type="match status" value="1"/>
</dbReference>
<evidence type="ECO:0000313" key="14">
    <source>
        <dbReference type="EMBL" id="OGY42063.1"/>
    </source>
</evidence>
<gene>
    <name evidence="10" type="primary">miaA</name>
    <name evidence="14" type="ORF">A2Y67_03215</name>
</gene>
<accession>A0A1G1XPP3</accession>
<evidence type="ECO:0000256" key="7">
    <source>
        <dbReference type="ARBA" id="ARBA00022840"/>
    </source>
</evidence>